<dbReference type="PANTHER" id="PTHR34605">
    <property type="entry name" value="PHAGE_INTEGRASE DOMAIN-CONTAINING PROTEIN"/>
    <property type="match status" value="1"/>
</dbReference>
<name>A0A8S3QAR1_MYTED</name>
<protein>
    <recommendedName>
        <fullName evidence="5">Tyr recombinase domain-containing protein</fullName>
    </recommendedName>
</protein>
<proteinExistence type="predicted"/>
<comment type="caution">
    <text evidence="3">The sequence shown here is derived from an EMBL/GenBank/DDBJ whole genome shotgun (WGS) entry which is preliminary data.</text>
</comment>
<evidence type="ECO:0000313" key="3">
    <source>
        <dbReference type="EMBL" id="CAG2191767.1"/>
    </source>
</evidence>
<dbReference type="OrthoDB" id="6105221at2759"/>
<dbReference type="Proteomes" id="UP000683360">
    <property type="component" value="Unassembled WGS sequence"/>
</dbReference>
<dbReference type="InterPro" id="IPR013762">
    <property type="entry name" value="Integrase-like_cat_sf"/>
</dbReference>
<evidence type="ECO:0000313" key="4">
    <source>
        <dbReference type="Proteomes" id="UP000683360"/>
    </source>
</evidence>
<organism evidence="3 4">
    <name type="scientific">Mytilus edulis</name>
    <name type="common">Blue mussel</name>
    <dbReference type="NCBI Taxonomy" id="6550"/>
    <lineage>
        <taxon>Eukaryota</taxon>
        <taxon>Metazoa</taxon>
        <taxon>Spiralia</taxon>
        <taxon>Lophotrochozoa</taxon>
        <taxon>Mollusca</taxon>
        <taxon>Bivalvia</taxon>
        <taxon>Autobranchia</taxon>
        <taxon>Pteriomorphia</taxon>
        <taxon>Mytilida</taxon>
        <taxon>Mytiloidea</taxon>
        <taxon>Mytilidae</taxon>
        <taxon>Mytilinae</taxon>
        <taxon>Mytilus</taxon>
    </lineage>
</organism>
<sequence>MLFQKLSSTVLDSRAKTTVSKYIGYFKRFVLWTRKYSEITSILPCNELHVSLYLQHLIDNSSHYSVVEAAFYGIKWAHHIAGVKNPCDSDFVRSILDASKRMLSRPIQKKTPVDPDIMKKLFNFYNKKSRSLKDLRLLCMCDLAYTGFFRYNELCNIKAKHISFTVEYADIFIEKSKTDCYRKGKNVYIAKLDSPLCPVKILKSYLAEAKIEMNSDMYIFRSLTFLENPIYLCYALRMRNYHIHEQEK</sequence>
<gene>
    <name evidence="3" type="ORF">MEDL_6963</name>
</gene>
<dbReference type="EMBL" id="CAJPWZ010000369">
    <property type="protein sequence ID" value="CAG2191767.1"/>
    <property type="molecule type" value="Genomic_DNA"/>
</dbReference>
<dbReference type="InterPro" id="IPR052925">
    <property type="entry name" value="Phage_Integrase-like_Recomb"/>
</dbReference>
<dbReference type="SUPFAM" id="SSF47823">
    <property type="entry name" value="lambda integrase-like, N-terminal domain"/>
    <property type="match status" value="1"/>
</dbReference>
<keyword evidence="4" id="KW-1185">Reference proteome</keyword>
<dbReference type="Gene3D" id="1.10.150.130">
    <property type="match status" value="1"/>
</dbReference>
<dbReference type="GO" id="GO:0003677">
    <property type="term" value="F:DNA binding"/>
    <property type="evidence" value="ECO:0007669"/>
    <property type="project" value="UniProtKB-KW"/>
</dbReference>
<dbReference type="GO" id="GO:0015074">
    <property type="term" value="P:DNA integration"/>
    <property type="evidence" value="ECO:0007669"/>
    <property type="project" value="InterPro"/>
</dbReference>
<evidence type="ECO:0000256" key="1">
    <source>
        <dbReference type="ARBA" id="ARBA00023125"/>
    </source>
</evidence>
<evidence type="ECO:0000256" key="2">
    <source>
        <dbReference type="ARBA" id="ARBA00023172"/>
    </source>
</evidence>
<dbReference type="InterPro" id="IPR010998">
    <property type="entry name" value="Integrase_recombinase_N"/>
</dbReference>
<reference evidence="3" key="1">
    <citation type="submission" date="2021-03" db="EMBL/GenBank/DDBJ databases">
        <authorList>
            <person name="Bekaert M."/>
        </authorList>
    </citation>
    <scope>NUCLEOTIDE SEQUENCE</scope>
</reference>
<keyword evidence="1" id="KW-0238">DNA-binding</keyword>
<dbReference type="AlphaFoldDB" id="A0A8S3QAR1"/>
<accession>A0A8S3QAR1</accession>
<dbReference type="InterPro" id="IPR011010">
    <property type="entry name" value="DNA_brk_join_enz"/>
</dbReference>
<dbReference type="Gene3D" id="1.10.443.10">
    <property type="entry name" value="Intergrase catalytic core"/>
    <property type="match status" value="1"/>
</dbReference>
<evidence type="ECO:0008006" key="5">
    <source>
        <dbReference type="Google" id="ProtNLM"/>
    </source>
</evidence>
<dbReference type="PANTHER" id="PTHR34605:SF6">
    <property type="entry name" value="TYR RECOMBINASE DOMAIN-CONTAINING PROTEIN"/>
    <property type="match status" value="1"/>
</dbReference>
<dbReference type="SUPFAM" id="SSF56349">
    <property type="entry name" value="DNA breaking-rejoining enzymes"/>
    <property type="match status" value="1"/>
</dbReference>
<keyword evidence="2" id="KW-0233">DNA recombination</keyword>
<dbReference type="GO" id="GO:0006310">
    <property type="term" value="P:DNA recombination"/>
    <property type="evidence" value="ECO:0007669"/>
    <property type="project" value="UniProtKB-KW"/>
</dbReference>